<reference evidence="3" key="1">
    <citation type="submission" date="2021-03" db="EMBL/GenBank/DDBJ databases">
        <authorList>
            <person name="Kanchanasin P."/>
            <person name="Saeng-In P."/>
            <person name="Phongsopitanun W."/>
            <person name="Yuki M."/>
            <person name="Kudo T."/>
            <person name="Ohkuma M."/>
            <person name="Tanasupawat S."/>
        </authorList>
    </citation>
    <scope>NUCLEOTIDE SEQUENCE</scope>
    <source>
        <strain evidence="3">GKU 128</strain>
    </source>
</reference>
<keyword evidence="2" id="KW-1133">Transmembrane helix</keyword>
<proteinExistence type="predicted"/>
<evidence type="ECO:0000256" key="1">
    <source>
        <dbReference type="SAM" id="MobiDB-lite"/>
    </source>
</evidence>
<gene>
    <name evidence="3" type="ORF">J4573_33825</name>
</gene>
<evidence type="ECO:0000313" key="3">
    <source>
        <dbReference type="EMBL" id="MBO2452109.1"/>
    </source>
</evidence>
<dbReference type="RefSeq" id="WP_208260003.1">
    <property type="nucleotide sequence ID" value="NZ_JAGEOJ010000015.1"/>
</dbReference>
<evidence type="ECO:0000256" key="2">
    <source>
        <dbReference type="SAM" id="Phobius"/>
    </source>
</evidence>
<dbReference type="EMBL" id="JAGEOJ010000015">
    <property type="protein sequence ID" value="MBO2452109.1"/>
    <property type="molecule type" value="Genomic_DNA"/>
</dbReference>
<evidence type="ECO:0000313" key="4">
    <source>
        <dbReference type="Proteomes" id="UP000669179"/>
    </source>
</evidence>
<dbReference type="AlphaFoldDB" id="A0A939T7K6"/>
<feature type="region of interest" description="Disordered" evidence="1">
    <location>
        <begin position="1"/>
        <end position="51"/>
    </location>
</feature>
<comment type="caution">
    <text evidence="3">The sequence shown here is derived from an EMBL/GenBank/DDBJ whole genome shotgun (WGS) entry which is preliminary data.</text>
</comment>
<feature type="transmembrane region" description="Helical" evidence="2">
    <location>
        <begin position="62"/>
        <end position="91"/>
    </location>
</feature>
<organism evidence="3 4">
    <name type="scientific">Actinomadura barringtoniae</name>
    <dbReference type="NCBI Taxonomy" id="1427535"/>
    <lineage>
        <taxon>Bacteria</taxon>
        <taxon>Bacillati</taxon>
        <taxon>Actinomycetota</taxon>
        <taxon>Actinomycetes</taxon>
        <taxon>Streptosporangiales</taxon>
        <taxon>Thermomonosporaceae</taxon>
        <taxon>Actinomadura</taxon>
    </lineage>
</organism>
<accession>A0A939T7K6</accession>
<sequence length="182" mass="19204">MSEQPGQGDGGNGSTETPGRPNIPEPGARRAGPAWRPPSRGDGPTPPRPDDAAVARLGRRSLWLGLGATVISLFFFPAGLLLGIPALVIGIRARKAAKAGLTAAPGAVPGIVFGTIGLVLALMVLAMTIFIWPEQSDYTKCTDKANTQQDEKACKDAFVRSLEKKFNMPEGKLDDLEKFLPG</sequence>
<keyword evidence="2" id="KW-0472">Membrane</keyword>
<protein>
    <submittedName>
        <fullName evidence="3">DUF456 domain-containing protein</fullName>
    </submittedName>
</protein>
<name>A0A939T7K6_9ACTN</name>
<dbReference type="Proteomes" id="UP000669179">
    <property type="component" value="Unassembled WGS sequence"/>
</dbReference>
<keyword evidence="2" id="KW-0812">Transmembrane</keyword>
<keyword evidence="4" id="KW-1185">Reference proteome</keyword>
<feature type="transmembrane region" description="Helical" evidence="2">
    <location>
        <begin position="111"/>
        <end position="132"/>
    </location>
</feature>